<dbReference type="Proteomes" id="UP000054524">
    <property type="component" value="Unassembled WGS sequence"/>
</dbReference>
<comment type="subcellular location">
    <subcellularLocation>
        <location evidence="1">Endoplasmic reticulum membrane</location>
        <topology evidence="1">Multi-pass membrane protein</topology>
    </subcellularLocation>
</comment>
<organism evidence="8 9">
    <name type="scientific">Nematocida ausubeli (strain ATCC PRA-371 / ERTm2)</name>
    <name type="common">Nematode killer fungus</name>
    <dbReference type="NCBI Taxonomy" id="1913371"/>
    <lineage>
        <taxon>Eukaryota</taxon>
        <taxon>Fungi</taxon>
        <taxon>Fungi incertae sedis</taxon>
        <taxon>Microsporidia</taxon>
        <taxon>Nematocida</taxon>
    </lineage>
</organism>
<evidence type="ECO:0000256" key="5">
    <source>
        <dbReference type="ARBA" id="ARBA00022989"/>
    </source>
</evidence>
<keyword evidence="6 7" id="KW-0472">Membrane</keyword>
<dbReference type="GeneID" id="77676371"/>
<protein>
    <submittedName>
        <fullName evidence="8">Uncharacterized protein</fullName>
    </submittedName>
</protein>
<dbReference type="GO" id="GO:0006624">
    <property type="term" value="P:vacuolar protein processing"/>
    <property type="evidence" value="ECO:0007669"/>
    <property type="project" value="TreeGrafter"/>
</dbReference>
<keyword evidence="5 7" id="KW-1133">Transmembrane helix</keyword>
<keyword evidence="3 7" id="KW-0812">Transmembrane</keyword>
<dbReference type="InterPro" id="IPR008506">
    <property type="entry name" value="SND2/TMEM208"/>
</dbReference>
<evidence type="ECO:0000313" key="8">
    <source>
        <dbReference type="EMBL" id="KFG26278.1"/>
    </source>
</evidence>
<feature type="transmembrane region" description="Helical" evidence="7">
    <location>
        <begin position="108"/>
        <end position="131"/>
    </location>
</feature>
<dbReference type="PANTHER" id="PTHR13505">
    <property type="entry name" value="TRANSMEMBRANE PROTEIN 208"/>
    <property type="match status" value="1"/>
</dbReference>
<comment type="similarity">
    <text evidence="2">Belongs to the TMEM208 family.</text>
</comment>
<proteinExistence type="inferred from homology"/>
<name>A0A086J2B0_NEMA1</name>
<reference evidence="8 9" key="1">
    <citation type="journal article" date="2014" name="Genome Announc.">
        <title>Genome Sequence of the Microsporidian Species Nematocida sp1 Strain ERTm6 (ATCC PRA-372).</title>
        <authorList>
            <person name="Bakowski M.A."/>
            <person name="Priest M."/>
            <person name="Young S."/>
            <person name="Cuomo C.A."/>
            <person name="Troemel E.R."/>
        </authorList>
    </citation>
    <scope>NUCLEOTIDE SEQUENCE [LARGE SCALE GENOMIC DNA]</scope>
    <source>
        <strain evidence="8 9">ERTm6</strain>
    </source>
</reference>
<evidence type="ECO:0000256" key="6">
    <source>
        <dbReference type="ARBA" id="ARBA00023136"/>
    </source>
</evidence>
<keyword evidence="4" id="KW-0256">Endoplasmic reticulum</keyword>
<evidence type="ECO:0000256" key="1">
    <source>
        <dbReference type="ARBA" id="ARBA00004477"/>
    </source>
</evidence>
<evidence type="ECO:0000256" key="4">
    <source>
        <dbReference type="ARBA" id="ARBA00022824"/>
    </source>
</evidence>
<dbReference type="RefSeq" id="XP_052904833.1">
    <property type="nucleotide sequence ID" value="XM_053049028.1"/>
</dbReference>
<accession>A0A086J2B0</accession>
<evidence type="ECO:0000256" key="7">
    <source>
        <dbReference type="SAM" id="Phobius"/>
    </source>
</evidence>
<sequence length="141" mass="15762">MASESTKRRIKRNSQQLKILIGSALVLSICAVLGNGIFRKSLVSGPLVVTVVFESLVLGILAYLVHPKYIKTSKGLEIMESGIDLQSRGIIRVIIDILYTFYGIKVSSVFFGCKAFILMLIIPVTAYYELFRRMNVKTKTQ</sequence>
<gene>
    <name evidence="8" type="ORF">NESG_01398</name>
</gene>
<evidence type="ECO:0000256" key="2">
    <source>
        <dbReference type="ARBA" id="ARBA00009950"/>
    </source>
</evidence>
<dbReference type="HOGENOM" id="CLU_1825798_0_0_1"/>
<evidence type="ECO:0000313" key="9">
    <source>
        <dbReference type="Proteomes" id="UP000054524"/>
    </source>
</evidence>
<feature type="transmembrane region" description="Helical" evidence="7">
    <location>
        <begin position="20"/>
        <end position="38"/>
    </location>
</feature>
<evidence type="ECO:0000256" key="3">
    <source>
        <dbReference type="ARBA" id="ARBA00022692"/>
    </source>
</evidence>
<dbReference type="EMBL" id="AKIJ01000003">
    <property type="protein sequence ID" value="KFG26278.1"/>
    <property type="molecule type" value="Genomic_DNA"/>
</dbReference>
<dbReference type="GO" id="GO:0005789">
    <property type="term" value="C:endoplasmic reticulum membrane"/>
    <property type="evidence" value="ECO:0007669"/>
    <property type="project" value="UniProtKB-SubCell"/>
</dbReference>
<feature type="transmembrane region" description="Helical" evidence="7">
    <location>
        <begin position="44"/>
        <end position="65"/>
    </location>
</feature>
<dbReference type="AlphaFoldDB" id="A0A086J2B0"/>
<dbReference type="Pfam" id="PF05620">
    <property type="entry name" value="TMEM208_SND2"/>
    <property type="match status" value="1"/>
</dbReference>
<keyword evidence="9" id="KW-1185">Reference proteome</keyword>
<dbReference type="GO" id="GO:0005773">
    <property type="term" value="C:vacuole"/>
    <property type="evidence" value="ECO:0007669"/>
    <property type="project" value="GOC"/>
</dbReference>
<comment type="caution">
    <text evidence="8">The sequence shown here is derived from an EMBL/GenBank/DDBJ whole genome shotgun (WGS) entry which is preliminary data.</text>
</comment>
<dbReference type="PANTHER" id="PTHR13505:SF7">
    <property type="entry name" value="TRANSMEMBRANE PROTEIN 208"/>
    <property type="match status" value="1"/>
</dbReference>